<evidence type="ECO:0000259" key="5">
    <source>
        <dbReference type="SMART" id="SM00062"/>
    </source>
</evidence>
<dbReference type="Pfam" id="PF00497">
    <property type="entry name" value="SBP_bac_3"/>
    <property type="match status" value="1"/>
</dbReference>
<dbReference type="SMART" id="SM00062">
    <property type="entry name" value="PBPb"/>
    <property type="match status" value="1"/>
</dbReference>
<evidence type="ECO:0000313" key="6">
    <source>
        <dbReference type="EMBL" id="MFC5379822.1"/>
    </source>
</evidence>
<gene>
    <name evidence="6" type="ORF">ACFPJ6_03355</name>
</gene>
<keyword evidence="3 4" id="KW-0732">Signal</keyword>
<feature type="chain" id="PRO_5047382230" evidence="4">
    <location>
        <begin position="22"/>
        <end position="318"/>
    </location>
</feature>
<evidence type="ECO:0000256" key="2">
    <source>
        <dbReference type="ARBA" id="ARBA00022448"/>
    </source>
</evidence>
<dbReference type="InterPro" id="IPR001638">
    <property type="entry name" value="Solute-binding_3/MltF_N"/>
</dbReference>
<reference evidence="7" key="1">
    <citation type="journal article" date="2019" name="Int. J. Syst. Evol. Microbiol.">
        <title>The Global Catalogue of Microorganisms (GCM) 10K type strain sequencing project: providing services to taxonomists for standard genome sequencing and annotation.</title>
        <authorList>
            <consortium name="The Broad Institute Genomics Platform"/>
            <consortium name="The Broad Institute Genome Sequencing Center for Infectious Disease"/>
            <person name="Wu L."/>
            <person name="Ma J."/>
        </authorList>
    </citation>
    <scope>NUCLEOTIDE SEQUENCE [LARGE SCALE GENOMIC DNA]</scope>
    <source>
        <strain evidence="7">CCUG 43114</strain>
    </source>
</reference>
<dbReference type="InterPro" id="IPR051455">
    <property type="entry name" value="Bact_solute-bind_prot3"/>
</dbReference>
<sequence length="318" mass="33161">MNARRPLTGIAALSVAALVLAACGGGDDTTDTDAGAGATDAGAEATDAGAEATDAAAGGGDFAEGTTMAELAEAGSIRVGTKFDQPLFGLANLEGTPEGFDVEIAKIIAGELGIDEGSIEWVETPSAIREEVIETDQVDMVVATYTINDERRERITFAGPYYEAGQTLMVRAGEESEITGPEALSDESIRVCSVEGSTPSENIREYLASDDQLTLFSTYQECVDSLDNNQVDVVTTDNVILLGFVSQSDGAYAIAGETFTEEPYGVGIEKGDVEFCEFINETLAAAEEAGTYVEAWNATAGAIEGSEEPTLPEPDPCS</sequence>
<keyword evidence="7" id="KW-1185">Reference proteome</keyword>
<feature type="domain" description="Solute-binding protein family 3/N-terminal" evidence="5">
    <location>
        <begin position="76"/>
        <end position="303"/>
    </location>
</feature>
<evidence type="ECO:0000256" key="3">
    <source>
        <dbReference type="ARBA" id="ARBA00022729"/>
    </source>
</evidence>
<dbReference type="SUPFAM" id="SSF53850">
    <property type="entry name" value="Periplasmic binding protein-like II"/>
    <property type="match status" value="1"/>
</dbReference>
<evidence type="ECO:0000313" key="7">
    <source>
        <dbReference type="Proteomes" id="UP001596122"/>
    </source>
</evidence>
<dbReference type="RefSeq" id="WP_340269048.1">
    <property type="nucleotide sequence ID" value="NZ_JBBEOG010000003.1"/>
</dbReference>
<comment type="similarity">
    <text evidence="1">Belongs to the bacterial solute-binding protein 3 family.</text>
</comment>
<dbReference type="Proteomes" id="UP001596122">
    <property type="component" value="Unassembled WGS sequence"/>
</dbReference>
<evidence type="ECO:0000256" key="1">
    <source>
        <dbReference type="ARBA" id="ARBA00010333"/>
    </source>
</evidence>
<dbReference type="PANTHER" id="PTHR30085">
    <property type="entry name" value="AMINO ACID ABC TRANSPORTER PERMEASE"/>
    <property type="match status" value="1"/>
</dbReference>
<feature type="signal peptide" evidence="4">
    <location>
        <begin position="1"/>
        <end position="21"/>
    </location>
</feature>
<dbReference type="CDD" id="cd13690">
    <property type="entry name" value="PBP2_GluB"/>
    <property type="match status" value="1"/>
</dbReference>
<dbReference type="PROSITE" id="PS51257">
    <property type="entry name" value="PROKAR_LIPOPROTEIN"/>
    <property type="match status" value="1"/>
</dbReference>
<organism evidence="6 7">
    <name type="scientific">Aquipuribacter nitratireducens</name>
    <dbReference type="NCBI Taxonomy" id="650104"/>
    <lineage>
        <taxon>Bacteria</taxon>
        <taxon>Bacillati</taxon>
        <taxon>Actinomycetota</taxon>
        <taxon>Actinomycetes</taxon>
        <taxon>Micrococcales</taxon>
        <taxon>Intrasporangiaceae</taxon>
        <taxon>Aquipuribacter</taxon>
    </lineage>
</organism>
<name>A0ABW0GKF1_9MICO</name>
<accession>A0ABW0GKF1</accession>
<proteinExistence type="inferred from homology"/>
<dbReference type="Gene3D" id="3.40.190.10">
    <property type="entry name" value="Periplasmic binding protein-like II"/>
    <property type="match status" value="2"/>
</dbReference>
<dbReference type="EMBL" id="JBHSLD010000004">
    <property type="protein sequence ID" value="MFC5379822.1"/>
    <property type="molecule type" value="Genomic_DNA"/>
</dbReference>
<evidence type="ECO:0000256" key="4">
    <source>
        <dbReference type="SAM" id="SignalP"/>
    </source>
</evidence>
<dbReference type="PANTHER" id="PTHR30085:SF6">
    <property type="entry name" value="ABC TRANSPORTER GLUTAMINE-BINDING PROTEIN GLNH"/>
    <property type="match status" value="1"/>
</dbReference>
<comment type="caution">
    <text evidence="6">The sequence shown here is derived from an EMBL/GenBank/DDBJ whole genome shotgun (WGS) entry which is preliminary data.</text>
</comment>
<protein>
    <submittedName>
        <fullName evidence="6">Glutamate ABC transporter substrate-binding protein</fullName>
    </submittedName>
</protein>
<keyword evidence="2" id="KW-0813">Transport</keyword>